<dbReference type="GO" id="GO:0032797">
    <property type="term" value="C:SMN complex"/>
    <property type="evidence" value="ECO:0007669"/>
    <property type="project" value="TreeGrafter"/>
</dbReference>
<organism evidence="2 3">
    <name type="scientific">Jimgerdemannia flammicorona</name>
    <dbReference type="NCBI Taxonomy" id="994334"/>
    <lineage>
        <taxon>Eukaryota</taxon>
        <taxon>Fungi</taxon>
        <taxon>Fungi incertae sedis</taxon>
        <taxon>Mucoromycota</taxon>
        <taxon>Mucoromycotina</taxon>
        <taxon>Endogonomycetes</taxon>
        <taxon>Endogonales</taxon>
        <taxon>Endogonaceae</taxon>
        <taxon>Jimgerdemannia</taxon>
    </lineage>
</organism>
<dbReference type="GO" id="GO:0003730">
    <property type="term" value="F:mRNA 3'-UTR binding"/>
    <property type="evidence" value="ECO:0007669"/>
    <property type="project" value="TreeGrafter"/>
</dbReference>
<evidence type="ECO:0000256" key="1">
    <source>
        <dbReference type="PROSITE-ProRule" id="PRU00221"/>
    </source>
</evidence>
<dbReference type="AlphaFoldDB" id="A0A433Q6Y9"/>
<dbReference type="GO" id="GO:0005634">
    <property type="term" value="C:nucleus"/>
    <property type="evidence" value="ECO:0007669"/>
    <property type="project" value="TreeGrafter"/>
</dbReference>
<comment type="caution">
    <text evidence="2">The sequence shown here is derived from an EMBL/GenBank/DDBJ whole genome shotgun (WGS) entry which is preliminary data.</text>
</comment>
<sequence length="137" mass="15359">MSFNLFPPSPNWYAAKLCTIANQQNLFIYASRNSLFVLNATTLQYLHTFTGHKERVNSVSARASLCASASADKSVKCWDLATMTFVEGYELHRVRTPVLRLPASSSSSAWVVTCISNFFQNEVLSLTWLEEKSILIS</sequence>
<evidence type="ECO:0000313" key="3">
    <source>
        <dbReference type="Proteomes" id="UP000274822"/>
    </source>
</evidence>
<keyword evidence="3" id="KW-1185">Reference proteome</keyword>
<dbReference type="PANTHER" id="PTHR46362:SF1">
    <property type="entry name" value="GEM-ASSOCIATED PROTEIN 5"/>
    <property type="match status" value="1"/>
</dbReference>
<accession>A0A433Q6Y9</accession>
<dbReference type="Gene3D" id="2.130.10.10">
    <property type="entry name" value="YVTN repeat-like/Quinoprotein amine dehydrogenase"/>
    <property type="match status" value="1"/>
</dbReference>
<dbReference type="SMART" id="SM00320">
    <property type="entry name" value="WD40"/>
    <property type="match status" value="1"/>
</dbReference>
<dbReference type="SUPFAM" id="SSF50978">
    <property type="entry name" value="WD40 repeat-like"/>
    <property type="match status" value="1"/>
</dbReference>
<dbReference type="InterPro" id="IPR015943">
    <property type="entry name" value="WD40/YVTN_repeat-like_dom_sf"/>
</dbReference>
<dbReference type="InterPro" id="IPR036322">
    <property type="entry name" value="WD40_repeat_dom_sf"/>
</dbReference>
<reference evidence="2 3" key="1">
    <citation type="journal article" date="2018" name="New Phytol.">
        <title>Phylogenomics of Endogonaceae and evolution of mycorrhizas within Mucoromycota.</title>
        <authorList>
            <person name="Chang Y."/>
            <person name="Desiro A."/>
            <person name="Na H."/>
            <person name="Sandor L."/>
            <person name="Lipzen A."/>
            <person name="Clum A."/>
            <person name="Barry K."/>
            <person name="Grigoriev I.V."/>
            <person name="Martin F.M."/>
            <person name="Stajich J.E."/>
            <person name="Smith M.E."/>
            <person name="Bonito G."/>
            <person name="Spatafora J.W."/>
        </authorList>
    </citation>
    <scope>NUCLEOTIDE SEQUENCE [LARGE SCALE GENOMIC DNA]</scope>
    <source>
        <strain evidence="2 3">AD002</strain>
    </source>
</reference>
<dbReference type="InterPro" id="IPR001680">
    <property type="entry name" value="WD40_rpt"/>
</dbReference>
<name>A0A433Q6Y9_9FUNG</name>
<dbReference type="EMBL" id="RBNJ01012685">
    <property type="protein sequence ID" value="RUS25547.1"/>
    <property type="molecule type" value="Genomic_DNA"/>
</dbReference>
<dbReference type="InterPro" id="IPR052640">
    <property type="entry name" value="Gemin-5"/>
</dbReference>
<feature type="non-terminal residue" evidence="2">
    <location>
        <position position="137"/>
    </location>
</feature>
<feature type="repeat" description="WD" evidence="1">
    <location>
        <begin position="49"/>
        <end position="88"/>
    </location>
</feature>
<dbReference type="Proteomes" id="UP000274822">
    <property type="component" value="Unassembled WGS sequence"/>
</dbReference>
<gene>
    <name evidence="2" type="ORF">BC938DRAFT_471995</name>
</gene>
<dbReference type="Pfam" id="PF00400">
    <property type="entry name" value="WD40"/>
    <property type="match status" value="1"/>
</dbReference>
<dbReference type="PANTHER" id="PTHR46362">
    <property type="entry name" value="GEM-ASSOCIATED PROTEIN 5"/>
    <property type="match status" value="1"/>
</dbReference>
<dbReference type="PROSITE" id="PS50082">
    <property type="entry name" value="WD_REPEATS_2"/>
    <property type="match status" value="1"/>
</dbReference>
<proteinExistence type="predicted"/>
<evidence type="ECO:0000313" key="2">
    <source>
        <dbReference type="EMBL" id="RUS25547.1"/>
    </source>
</evidence>
<keyword evidence="1" id="KW-0853">WD repeat</keyword>
<dbReference type="GO" id="GO:0000387">
    <property type="term" value="P:spliceosomal snRNP assembly"/>
    <property type="evidence" value="ECO:0007669"/>
    <property type="project" value="TreeGrafter"/>
</dbReference>
<protein>
    <submittedName>
        <fullName evidence="2">Uncharacterized protein</fullName>
    </submittedName>
</protein>